<reference evidence="2" key="1">
    <citation type="submission" date="2020-10" db="EMBL/GenBank/DDBJ databases">
        <title>High-Quality Genome Resource of Clonostachys rosea strain S41 by Oxford Nanopore Long-Read Sequencing.</title>
        <authorList>
            <person name="Wang H."/>
        </authorList>
    </citation>
    <scope>NUCLEOTIDE SEQUENCE</scope>
    <source>
        <strain evidence="2">S41</strain>
    </source>
</reference>
<evidence type="ECO:0000313" key="3">
    <source>
        <dbReference type="Proteomes" id="UP000616885"/>
    </source>
</evidence>
<accession>A0A8H7N8D8</accession>
<protein>
    <submittedName>
        <fullName evidence="2">Uncharacterized protein</fullName>
    </submittedName>
</protein>
<organism evidence="2 3">
    <name type="scientific">Bionectria ochroleuca</name>
    <name type="common">Gliocladium roseum</name>
    <dbReference type="NCBI Taxonomy" id="29856"/>
    <lineage>
        <taxon>Eukaryota</taxon>
        <taxon>Fungi</taxon>
        <taxon>Dikarya</taxon>
        <taxon>Ascomycota</taxon>
        <taxon>Pezizomycotina</taxon>
        <taxon>Sordariomycetes</taxon>
        <taxon>Hypocreomycetidae</taxon>
        <taxon>Hypocreales</taxon>
        <taxon>Bionectriaceae</taxon>
        <taxon>Clonostachys</taxon>
    </lineage>
</organism>
<feature type="region of interest" description="Disordered" evidence="1">
    <location>
        <begin position="115"/>
        <end position="140"/>
    </location>
</feature>
<comment type="caution">
    <text evidence="2">The sequence shown here is derived from an EMBL/GenBank/DDBJ whole genome shotgun (WGS) entry which is preliminary data.</text>
</comment>
<gene>
    <name evidence="2" type="ORF">IM811_015150</name>
</gene>
<proteinExistence type="predicted"/>
<feature type="compositionally biased region" description="Polar residues" evidence="1">
    <location>
        <begin position="120"/>
        <end position="140"/>
    </location>
</feature>
<dbReference type="AlphaFoldDB" id="A0A8H7N8D8"/>
<dbReference type="Proteomes" id="UP000616885">
    <property type="component" value="Unassembled WGS sequence"/>
</dbReference>
<name>A0A8H7N8D8_BIOOC</name>
<dbReference type="EMBL" id="JADCTT010000006">
    <property type="protein sequence ID" value="KAF9750930.1"/>
    <property type="molecule type" value="Genomic_DNA"/>
</dbReference>
<evidence type="ECO:0000256" key="1">
    <source>
        <dbReference type="SAM" id="MobiDB-lite"/>
    </source>
</evidence>
<sequence length="140" mass="15330">MGLPRLRHASEHSFIQINFRNALGRGPGWLVMFSRNRDYVMKTDSAIARRKGVLSQTQGHTITPSRPPSLLLFSQPLLSKQQNEHSQTSEMRFQILTLASAAVLTAASPVAQVTADPVSALTSPQTSTRPATSSSESTQW</sequence>
<evidence type="ECO:0000313" key="2">
    <source>
        <dbReference type="EMBL" id="KAF9750930.1"/>
    </source>
</evidence>